<dbReference type="GO" id="GO:0005737">
    <property type="term" value="C:cytoplasm"/>
    <property type="evidence" value="ECO:0000318"/>
    <property type="project" value="GO_Central"/>
</dbReference>
<evidence type="ECO:0000256" key="14">
    <source>
        <dbReference type="ARBA" id="ARBA00023118"/>
    </source>
</evidence>
<dbReference type="eggNOG" id="KOG0354">
    <property type="taxonomic scope" value="Eukaryota"/>
</dbReference>
<dbReference type="SMART" id="SM00487">
    <property type="entry name" value="DEXDc"/>
    <property type="match status" value="1"/>
</dbReference>
<evidence type="ECO:0000256" key="1">
    <source>
        <dbReference type="ARBA" id="ARBA00004496"/>
    </source>
</evidence>
<evidence type="ECO:0000256" key="4">
    <source>
        <dbReference type="ARBA" id="ARBA00022490"/>
    </source>
</evidence>
<dbReference type="SMART" id="SM00382">
    <property type="entry name" value="AAA"/>
    <property type="match status" value="1"/>
</dbReference>
<keyword evidence="4" id="KW-0963">Cytoplasm</keyword>
<keyword evidence="6" id="KW-0479">Metal-binding</keyword>
<evidence type="ECO:0000256" key="13">
    <source>
        <dbReference type="ARBA" id="ARBA00022884"/>
    </source>
</evidence>
<dbReference type="InParanoid" id="T1G1Q5"/>
<evidence type="ECO:0000256" key="15">
    <source>
        <dbReference type="ARBA" id="ARBA00049390"/>
    </source>
</evidence>
<evidence type="ECO:0000256" key="10">
    <source>
        <dbReference type="ARBA" id="ARBA00022833"/>
    </source>
</evidence>
<keyword evidence="10" id="KW-0862">Zinc</keyword>
<keyword evidence="5" id="KW-0399">Innate immunity</keyword>
<keyword evidence="21" id="KW-1185">Reference proteome</keyword>
<dbReference type="PANTHER" id="PTHR14074:SF16">
    <property type="entry name" value="ANTIVIRAL INNATE IMMUNE RESPONSE RECEPTOR RIG-I"/>
    <property type="match status" value="1"/>
</dbReference>
<reference evidence="19 21" key="2">
    <citation type="journal article" date="2013" name="Nature">
        <title>Insights into bilaterian evolution from three spiralian genomes.</title>
        <authorList>
            <person name="Simakov O."/>
            <person name="Marletaz F."/>
            <person name="Cho S.J."/>
            <person name="Edsinger-Gonzales E."/>
            <person name="Havlak P."/>
            <person name="Hellsten U."/>
            <person name="Kuo D.H."/>
            <person name="Larsson T."/>
            <person name="Lv J."/>
            <person name="Arendt D."/>
            <person name="Savage R."/>
            <person name="Osoegawa K."/>
            <person name="de Jong P."/>
            <person name="Grimwood J."/>
            <person name="Chapman J.A."/>
            <person name="Shapiro H."/>
            <person name="Aerts A."/>
            <person name="Otillar R.P."/>
            <person name="Terry A.Y."/>
            <person name="Boore J.L."/>
            <person name="Grigoriev I.V."/>
            <person name="Lindberg D.R."/>
            <person name="Seaver E.C."/>
            <person name="Weisblat D.A."/>
            <person name="Putnam N.H."/>
            <person name="Rokhsar D.S."/>
        </authorList>
    </citation>
    <scope>NUCLEOTIDE SEQUENCE</scope>
</reference>
<dbReference type="InterPro" id="IPR027417">
    <property type="entry name" value="P-loop_NTPase"/>
</dbReference>
<evidence type="ECO:0000256" key="2">
    <source>
        <dbReference type="ARBA" id="ARBA00006866"/>
    </source>
</evidence>
<dbReference type="CTD" id="20215003"/>
<evidence type="ECO:0000313" key="21">
    <source>
        <dbReference type="Proteomes" id="UP000015101"/>
    </source>
</evidence>
<reference evidence="20" key="3">
    <citation type="submission" date="2015-06" db="UniProtKB">
        <authorList>
            <consortium name="EnsemblMetazoa"/>
        </authorList>
    </citation>
    <scope>IDENTIFICATION</scope>
</reference>
<dbReference type="RefSeq" id="XP_009012916.1">
    <property type="nucleotide sequence ID" value="XM_009014668.1"/>
</dbReference>
<dbReference type="InterPro" id="IPR051363">
    <property type="entry name" value="RLR_Helicase"/>
</dbReference>
<dbReference type="GO" id="GO:0003723">
    <property type="term" value="F:RNA binding"/>
    <property type="evidence" value="ECO:0007669"/>
    <property type="project" value="UniProtKB-KW"/>
</dbReference>
<dbReference type="OMA" id="SSMRIAC"/>
<dbReference type="Pfam" id="PF00270">
    <property type="entry name" value="DEAD"/>
    <property type="match status" value="1"/>
</dbReference>
<evidence type="ECO:0000256" key="6">
    <source>
        <dbReference type="ARBA" id="ARBA00022723"/>
    </source>
</evidence>
<dbReference type="STRING" id="6412.T1G1Q5"/>
<name>T1G1Q5_HELRO</name>
<dbReference type="SUPFAM" id="SSF52540">
    <property type="entry name" value="P-loop containing nucleoside triphosphate hydrolases"/>
    <property type="match status" value="1"/>
</dbReference>
<comment type="similarity">
    <text evidence="2">Belongs to the helicase family. RLR subfamily.</text>
</comment>
<dbReference type="GO" id="GO:0003724">
    <property type="term" value="F:RNA helicase activity"/>
    <property type="evidence" value="ECO:0007669"/>
    <property type="project" value="UniProtKB-EC"/>
</dbReference>
<dbReference type="GO" id="GO:0045087">
    <property type="term" value="P:innate immune response"/>
    <property type="evidence" value="ECO:0007669"/>
    <property type="project" value="UniProtKB-KW"/>
</dbReference>
<protein>
    <recommendedName>
        <fullName evidence="3">RNA helicase</fullName>
        <ecNumber evidence="3">3.6.4.13</ecNumber>
    </recommendedName>
</protein>
<feature type="domain" description="Helicase C-terminal" evidence="17">
    <location>
        <begin position="364"/>
        <end position="533"/>
    </location>
</feature>
<dbReference type="Pfam" id="PF18119">
    <property type="entry name" value="RIG-I_C"/>
    <property type="match status" value="1"/>
</dbReference>
<organism evidence="20 21">
    <name type="scientific">Helobdella robusta</name>
    <name type="common">Californian leech</name>
    <dbReference type="NCBI Taxonomy" id="6412"/>
    <lineage>
        <taxon>Eukaryota</taxon>
        <taxon>Metazoa</taxon>
        <taxon>Spiralia</taxon>
        <taxon>Lophotrochozoa</taxon>
        <taxon>Annelida</taxon>
        <taxon>Clitellata</taxon>
        <taxon>Hirudinea</taxon>
        <taxon>Rhynchobdellida</taxon>
        <taxon>Glossiphoniidae</taxon>
        <taxon>Helobdella</taxon>
    </lineage>
</organism>
<dbReference type="GeneID" id="20215003"/>
<accession>T1G1Q5</accession>
<dbReference type="OrthoDB" id="416741at2759"/>
<comment type="catalytic activity">
    <reaction evidence="15">
        <text>ATP + H2O = ADP + phosphate + H(+)</text>
        <dbReference type="Rhea" id="RHEA:13065"/>
        <dbReference type="ChEBI" id="CHEBI:15377"/>
        <dbReference type="ChEBI" id="CHEBI:15378"/>
        <dbReference type="ChEBI" id="CHEBI:30616"/>
        <dbReference type="ChEBI" id="CHEBI:43474"/>
        <dbReference type="ChEBI" id="CHEBI:456216"/>
        <dbReference type="EC" id="3.6.4.13"/>
    </reaction>
    <physiologicalReaction direction="left-to-right" evidence="15">
        <dbReference type="Rhea" id="RHEA:13066"/>
    </physiologicalReaction>
</comment>
<keyword evidence="13" id="KW-0694">RNA-binding</keyword>
<dbReference type="PROSITE" id="PS51192">
    <property type="entry name" value="HELICASE_ATP_BIND_1"/>
    <property type="match status" value="1"/>
</dbReference>
<keyword evidence="14" id="KW-0051">Antiviral defense</keyword>
<dbReference type="GO" id="GO:0051607">
    <property type="term" value="P:defense response to virus"/>
    <property type="evidence" value="ECO:0007669"/>
    <property type="project" value="UniProtKB-KW"/>
</dbReference>
<dbReference type="GO" id="GO:0005524">
    <property type="term" value="F:ATP binding"/>
    <property type="evidence" value="ECO:0007669"/>
    <property type="project" value="UniProtKB-KW"/>
</dbReference>
<evidence type="ECO:0000256" key="12">
    <source>
        <dbReference type="ARBA" id="ARBA00022859"/>
    </source>
</evidence>
<dbReference type="InterPro" id="IPR041204">
    <property type="entry name" value="RIG-I-like_C"/>
</dbReference>
<gene>
    <name evidence="20" type="primary">20215003</name>
    <name evidence="19" type="ORF">HELRODRAFT_74403</name>
</gene>
<evidence type="ECO:0000256" key="3">
    <source>
        <dbReference type="ARBA" id="ARBA00012552"/>
    </source>
</evidence>
<dbReference type="GO" id="GO:0046872">
    <property type="term" value="F:metal ion binding"/>
    <property type="evidence" value="ECO:0007669"/>
    <property type="project" value="UniProtKB-KW"/>
</dbReference>
<keyword evidence="12" id="KW-0391">Immunity</keyword>
<evidence type="ECO:0000256" key="8">
    <source>
        <dbReference type="ARBA" id="ARBA00022801"/>
    </source>
</evidence>
<dbReference type="PROSITE" id="PS51789">
    <property type="entry name" value="RLR_CTR"/>
    <property type="match status" value="1"/>
</dbReference>
<dbReference type="Proteomes" id="UP000015101">
    <property type="component" value="Unassembled WGS sequence"/>
</dbReference>
<dbReference type="InterPro" id="IPR003593">
    <property type="entry name" value="AAA+_ATPase"/>
</dbReference>
<dbReference type="HOGENOM" id="CLU_006888_2_1_1"/>
<evidence type="ECO:0000259" key="17">
    <source>
        <dbReference type="PROSITE" id="PS51194"/>
    </source>
</evidence>
<evidence type="ECO:0000256" key="5">
    <source>
        <dbReference type="ARBA" id="ARBA00022588"/>
    </source>
</evidence>
<comment type="subcellular location">
    <subcellularLocation>
        <location evidence="1">Cytoplasm</location>
    </subcellularLocation>
</comment>
<dbReference type="InterPro" id="IPR001650">
    <property type="entry name" value="Helicase_C-like"/>
</dbReference>
<dbReference type="PROSITE" id="PS51194">
    <property type="entry name" value="HELICASE_CTER"/>
    <property type="match status" value="1"/>
</dbReference>
<dbReference type="EMBL" id="KB096023">
    <property type="protein sequence ID" value="ESO08894.1"/>
    <property type="molecule type" value="Genomic_DNA"/>
</dbReference>
<dbReference type="Gene3D" id="1.20.1320.30">
    <property type="match status" value="1"/>
</dbReference>
<keyword evidence="7" id="KW-0547">Nucleotide-binding</keyword>
<evidence type="ECO:0000313" key="20">
    <source>
        <dbReference type="EnsemblMetazoa" id="HelroP74403"/>
    </source>
</evidence>
<dbReference type="SMART" id="SM00490">
    <property type="entry name" value="HELICc"/>
    <property type="match status" value="1"/>
</dbReference>
<dbReference type="InterPro" id="IPR011545">
    <property type="entry name" value="DEAD/DEAH_box_helicase_dom"/>
</dbReference>
<dbReference type="AlphaFoldDB" id="T1G1Q5"/>
<keyword evidence="8" id="KW-0378">Hydrolase</keyword>
<dbReference type="PANTHER" id="PTHR14074">
    <property type="entry name" value="HELICASE WITH DEATH DOMAIN-RELATED"/>
    <property type="match status" value="1"/>
</dbReference>
<dbReference type="InterPro" id="IPR038557">
    <property type="entry name" value="RLR_C_sf"/>
</dbReference>
<keyword evidence="9" id="KW-0347">Helicase</keyword>
<dbReference type="EnsemblMetazoa" id="HelroT74403">
    <property type="protein sequence ID" value="HelroP74403"/>
    <property type="gene ID" value="HelroG74403"/>
</dbReference>
<evidence type="ECO:0000256" key="9">
    <source>
        <dbReference type="ARBA" id="ARBA00022806"/>
    </source>
</evidence>
<dbReference type="GO" id="GO:0016787">
    <property type="term" value="F:hydrolase activity"/>
    <property type="evidence" value="ECO:0007669"/>
    <property type="project" value="UniProtKB-KW"/>
</dbReference>
<dbReference type="EMBL" id="AMQM01003103">
    <property type="status" value="NOT_ANNOTATED_CDS"/>
    <property type="molecule type" value="Genomic_DNA"/>
</dbReference>
<evidence type="ECO:0000256" key="7">
    <source>
        <dbReference type="ARBA" id="ARBA00022741"/>
    </source>
</evidence>
<evidence type="ECO:0000259" key="16">
    <source>
        <dbReference type="PROSITE" id="PS51192"/>
    </source>
</evidence>
<dbReference type="Pfam" id="PF00271">
    <property type="entry name" value="Helicase_C"/>
    <property type="match status" value="1"/>
</dbReference>
<feature type="domain" description="RLR CTR" evidence="18">
    <location>
        <begin position="552"/>
        <end position="659"/>
    </location>
</feature>
<feature type="domain" description="Helicase ATP-binding" evidence="16">
    <location>
        <begin position="32"/>
        <end position="201"/>
    </location>
</feature>
<sequence length="659" mass="74874">MQANQSLPLPGCDEASPKKCGLELRGYQIELASDAIKGRNCIIVAPTGTGKTHVAMFIIKASSRRKKKKVMFVVPTVALVEQQKRLFEKYLHADVIGISGDVELSLTELLETHTLFVLTPQILENLLRKESSHMLELSLLIFDECHHTKKEHPYNAIMARYHEHLDLDPNSDLPQIVGLTASIGVGKAKDSIQAMDYILGVCANLNTYYITTVTKNVQELSKATNKPVEETEECSGRKYDPFGNMINEVMSNIEMMIQMPPKGNDDDVEGDDDQIVQWHLCYIRPEDEAIFCIMLSIYNNALMINADCRTKDAVNFIRTKVGEFEDTPTGNSNNQTTISLMNNWQSTSVTLPSYHQNDFYDNPKLELIKSKLIKQYKQNEDSRCIMFCKTRDMTVALKNWMNETEELKSLNATNLVGTNAPAYKAGQTSAQQEDVLKYFKNGKHKLIIATTVAEEGLDVQKCNLVLRYEHVTNSIARVQCRGRARAENAASCLIAERGRGIAMKEKINEIRERMMTVAIKRIQEMNFEERRRCIKTMQHRAKASFQYISEELKKIKLHQNLYEIRCSKCDSLGSLSDKVRKIENSHHVVIDPSMKDRVIIKPYPQTENISPTFERSGKIYCKECNSDWGIMASYNGVSFPVIKVCGHGFSFSFMTSFNF</sequence>
<dbReference type="Gene3D" id="2.170.150.30">
    <property type="entry name" value="RIG-I-like receptor, C-terminal regulatory domain"/>
    <property type="match status" value="1"/>
</dbReference>
<evidence type="ECO:0000259" key="18">
    <source>
        <dbReference type="PROSITE" id="PS51789"/>
    </source>
</evidence>
<keyword evidence="11" id="KW-0067">ATP-binding</keyword>
<dbReference type="Gene3D" id="3.40.50.300">
    <property type="entry name" value="P-loop containing nucleotide triphosphate hydrolases"/>
    <property type="match status" value="2"/>
</dbReference>
<reference evidence="21" key="1">
    <citation type="submission" date="2012-12" db="EMBL/GenBank/DDBJ databases">
        <authorList>
            <person name="Hellsten U."/>
            <person name="Grimwood J."/>
            <person name="Chapman J.A."/>
            <person name="Shapiro H."/>
            <person name="Aerts A."/>
            <person name="Otillar R.P."/>
            <person name="Terry A.Y."/>
            <person name="Boore J.L."/>
            <person name="Simakov O."/>
            <person name="Marletaz F."/>
            <person name="Cho S.-J."/>
            <person name="Edsinger-Gonzales E."/>
            <person name="Havlak P."/>
            <person name="Kuo D.-H."/>
            <person name="Larsson T."/>
            <person name="Lv J."/>
            <person name="Arendt D."/>
            <person name="Savage R."/>
            <person name="Osoegawa K."/>
            <person name="de Jong P."/>
            <person name="Lindberg D.R."/>
            <person name="Seaver E.C."/>
            <person name="Weisblat D.A."/>
            <person name="Putnam N.H."/>
            <person name="Grigoriev I.V."/>
            <person name="Rokhsar D.S."/>
        </authorList>
    </citation>
    <scope>NUCLEOTIDE SEQUENCE</scope>
</reference>
<dbReference type="KEGG" id="hro:HELRODRAFT_74403"/>
<evidence type="ECO:0000313" key="19">
    <source>
        <dbReference type="EMBL" id="ESO08894.1"/>
    </source>
</evidence>
<dbReference type="InterPro" id="IPR014001">
    <property type="entry name" value="Helicase_ATP-bd"/>
</dbReference>
<dbReference type="Pfam" id="PF11648">
    <property type="entry name" value="RIG-I_C-RD"/>
    <property type="match status" value="1"/>
</dbReference>
<dbReference type="EC" id="3.6.4.13" evidence="3"/>
<evidence type="ECO:0000256" key="11">
    <source>
        <dbReference type="ARBA" id="ARBA00022840"/>
    </source>
</evidence>
<dbReference type="InterPro" id="IPR021673">
    <property type="entry name" value="RLR_CTR"/>
</dbReference>
<proteinExistence type="inferred from homology"/>